<organism evidence="2 3">
    <name type="scientific">Orchesella cincta</name>
    <name type="common">Springtail</name>
    <name type="synonym">Podura cincta</name>
    <dbReference type="NCBI Taxonomy" id="48709"/>
    <lineage>
        <taxon>Eukaryota</taxon>
        <taxon>Metazoa</taxon>
        <taxon>Ecdysozoa</taxon>
        <taxon>Arthropoda</taxon>
        <taxon>Hexapoda</taxon>
        <taxon>Collembola</taxon>
        <taxon>Entomobryomorpha</taxon>
        <taxon>Entomobryoidea</taxon>
        <taxon>Orchesellidae</taxon>
        <taxon>Orchesellinae</taxon>
        <taxon>Orchesella</taxon>
    </lineage>
</organism>
<reference evidence="2 3" key="1">
    <citation type="journal article" date="2016" name="Genome Biol. Evol.">
        <title>Gene Family Evolution Reflects Adaptation to Soil Environmental Stressors in the Genome of the Collembolan Orchesella cincta.</title>
        <authorList>
            <person name="Faddeeva-Vakhrusheva A."/>
            <person name="Derks M.F."/>
            <person name="Anvar S.Y."/>
            <person name="Agamennone V."/>
            <person name="Suring W."/>
            <person name="Smit S."/>
            <person name="van Straalen N.M."/>
            <person name="Roelofs D."/>
        </authorList>
    </citation>
    <scope>NUCLEOTIDE SEQUENCE [LARGE SCALE GENOMIC DNA]</scope>
    <source>
        <tissue evidence="2">Mixed pool</tissue>
    </source>
</reference>
<gene>
    <name evidence="2" type="ORF">Ocin01_11544</name>
</gene>
<feature type="signal peptide" evidence="1">
    <location>
        <begin position="1"/>
        <end position="21"/>
    </location>
</feature>
<comment type="caution">
    <text evidence="2">The sequence shown here is derived from an EMBL/GenBank/DDBJ whole genome shotgun (WGS) entry which is preliminary data.</text>
</comment>
<keyword evidence="3" id="KW-1185">Reference proteome</keyword>
<proteinExistence type="predicted"/>
<keyword evidence="1" id="KW-0732">Signal</keyword>
<protein>
    <submittedName>
        <fullName evidence="2">Kininogen-1</fullName>
    </submittedName>
</protein>
<dbReference type="Proteomes" id="UP000094527">
    <property type="component" value="Unassembled WGS sequence"/>
</dbReference>
<name>A0A1D2MPX0_ORCCI</name>
<sequence>MKALVVTTLVVVATLAYSVSADGVEGGFPGLTSSLFPEIPAEVESADIEDGHKHGWGWKQEEKHGWKPVHGHHGHDDKHGWGWKHEEKHGWKPVHGHHGHHDDKHGWGWKKPSHSSGFEGLGGLGGFGLSL</sequence>
<evidence type="ECO:0000313" key="2">
    <source>
        <dbReference type="EMBL" id="ODM95149.1"/>
    </source>
</evidence>
<feature type="chain" id="PRO_5008904369" evidence="1">
    <location>
        <begin position="22"/>
        <end position="131"/>
    </location>
</feature>
<accession>A0A1D2MPX0</accession>
<evidence type="ECO:0000256" key="1">
    <source>
        <dbReference type="SAM" id="SignalP"/>
    </source>
</evidence>
<dbReference type="EMBL" id="LJIJ01000706">
    <property type="protein sequence ID" value="ODM95149.1"/>
    <property type="molecule type" value="Genomic_DNA"/>
</dbReference>
<evidence type="ECO:0000313" key="3">
    <source>
        <dbReference type="Proteomes" id="UP000094527"/>
    </source>
</evidence>
<dbReference type="AlphaFoldDB" id="A0A1D2MPX0"/>